<evidence type="ECO:0000313" key="7">
    <source>
        <dbReference type="Proteomes" id="UP001223144"/>
    </source>
</evidence>
<evidence type="ECO:0000256" key="1">
    <source>
        <dbReference type="ARBA" id="ARBA00022801"/>
    </source>
</evidence>
<dbReference type="RefSeq" id="WP_279928092.1">
    <property type="nucleotide sequence ID" value="NZ_JARWBG010000012.1"/>
</dbReference>
<keyword evidence="1 6" id="KW-0378">Hydrolase</keyword>
<feature type="region of interest" description="Disordered" evidence="4">
    <location>
        <begin position="27"/>
        <end position="74"/>
    </location>
</feature>
<sequence>MPRLSRSLTLAGTALLAFAALPLEAQAASPTPPTGSPPTGSSPTASTLAASVTDVRTRLPRPAGPYAVGRDTLHLVDPSRPDPWVPEAGARELMVEMYYPARHGTGRPARYTTTEEARLLLEAYDMADAFPPETLGATAVHGRVAARPVHSARGRYPLAVLSSGFGAPRSTLTGLAEDLASRGYVVAAVDHAYESVGTAFPGGRMLTCVACEKVRTGEDRDALVQGRGDDVSFVLDRLTGPRPAWRHAALIDPRRIGMAGHSIGGASAAAAMAGDRRVRAGVNMDGAFGSTAVPAEGLDGRPFLMLGTHDETHLPGGTDTSWDEAWERLDGCKRWLTVAESTHYSFSDLPAFLDQLGLPQPGSGGGQPPLPGSRALEITRAYTAAFFDAHLKGIPQPLLRGPSAGYPEVSFHRP</sequence>
<gene>
    <name evidence="6" type="ORF">QCN29_13390</name>
</gene>
<keyword evidence="3" id="KW-0443">Lipid metabolism</keyword>
<comment type="caution">
    <text evidence="6">The sequence shown here is derived from an EMBL/GenBank/DDBJ whole genome shotgun (WGS) entry which is preliminary data.</text>
</comment>
<dbReference type="PANTHER" id="PTHR10272:SF0">
    <property type="entry name" value="PLATELET-ACTIVATING FACTOR ACETYLHYDROLASE"/>
    <property type="match status" value="1"/>
</dbReference>
<organism evidence="6 7">
    <name type="scientific">Streptomyces chengmaiensis</name>
    <dbReference type="NCBI Taxonomy" id="3040919"/>
    <lineage>
        <taxon>Bacteria</taxon>
        <taxon>Bacillati</taxon>
        <taxon>Actinomycetota</taxon>
        <taxon>Actinomycetes</taxon>
        <taxon>Kitasatosporales</taxon>
        <taxon>Streptomycetaceae</taxon>
        <taxon>Streptomyces</taxon>
    </lineage>
</organism>
<dbReference type="InterPro" id="IPR029058">
    <property type="entry name" value="AB_hydrolase_fold"/>
</dbReference>
<name>A0ABT6HN72_9ACTN</name>
<evidence type="ECO:0000256" key="3">
    <source>
        <dbReference type="ARBA" id="ARBA00023098"/>
    </source>
</evidence>
<feature type="chain" id="PRO_5045407842" evidence="5">
    <location>
        <begin position="28"/>
        <end position="414"/>
    </location>
</feature>
<keyword evidence="7" id="KW-1185">Reference proteome</keyword>
<dbReference type="GO" id="GO:0016787">
    <property type="term" value="F:hydrolase activity"/>
    <property type="evidence" value="ECO:0007669"/>
    <property type="project" value="UniProtKB-KW"/>
</dbReference>
<evidence type="ECO:0000256" key="4">
    <source>
        <dbReference type="SAM" id="MobiDB-lite"/>
    </source>
</evidence>
<protein>
    <submittedName>
        <fullName evidence="6">Alpha/beta hydrolase</fullName>
    </submittedName>
</protein>
<evidence type="ECO:0000256" key="5">
    <source>
        <dbReference type="SAM" id="SignalP"/>
    </source>
</evidence>
<feature type="signal peptide" evidence="5">
    <location>
        <begin position="1"/>
        <end position="27"/>
    </location>
</feature>
<evidence type="ECO:0000256" key="2">
    <source>
        <dbReference type="ARBA" id="ARBA00022963"/>
    </source>
</evidence>
<dbReference type="PANTHER" id="PTHR10272">
    <property type="entry name" value="PLATELET-ACTIVATING FACTOR ACETYLHYDROLASE"/>
    <property type="match status" value="1"/>
</dbReference>
<dbReference type="Gene3D" id="3.40.50.1820">
    <property type="entry name" value="alpha/beta hydrolase"/>
    <property type="match status" value="1"/>
</dbReference>
<dbReference type="SUPFAM" id="SSF53474">
    <property type="entry name" value="alpha/beta-Hydrolases"/>
    <property type="match status" value="1"/>
</dbReference>
<dbReference type="EMBL" id="JARWBG010000012">
    <property type="protein sequence ID" value="MDH2389770.1"/>
    <property type="molecule type" value="Genomic_DNA"/>
</dbReference>
<dbReference type="Proteomes" id="UP001223144">
    <property type="component" value="Unassembled WGS sequence"/>
</dbReference>
<keyword evidence="5" id="KW-0732">Signal</keyword>
<accession>A0ABT6HN72</accession>
<dbReference type="Pfam" id="PF03403">
    <property type="entry name" value="PAF-AH_p_II"/>
    <property type="match status" value="1"/>
</dbReference>
<reference evidence="6 7" key="1">
    <citation type="submission" date="2023-04" db="EMBL/GenBank/DDBJ databases">
        <title>Streptomyces chengmaiensis sp. nov. isolated from the stem of mangrove plant in Hainan.</title>
        <authorList>
            <person name="Huang X."/>
            <person name="Zhou S."/>
            <person name="Chu X."/>
            <person name="Xie Y."/>
            <person name="Lin Y."/>
        </authorList>
    </citation>
    <scope>NUCLEOTIDE SEQUENCE [LARGE SCALE GENOMIC DNA]</scope>
    <source>
        <strain evidence="6 7">HNM0663</strain>
    </source>
</reference>
<feature type="compositionally biased region" description="Low complexity" evidence="4">
    <location>
        <begin position="37"/>
        <end position="53"/>
    </location>
</feature>
<proteinExistence type="predicted"/>
<evidence type="ECO:0000313" key="6">
    <source>
        <dbReference type="EMBL" id="MDH2389770.1"/>
    </source>
</evidence>
<keyword evidence="2" id="KW-0442">Lipid degradation</keyword>